<reference evidence="2" key="1">
    <citation type="submission" date="2013-12" db="EMBL/GenBank/DDBJ databases">
        <title>The Genome Sequence of Aphanomyces astaci APO3.</title>
        <authorList>
            <consortium name="The Broad Institute Genomics Platform"/>
            <person name="Russ C."/>
            <person name="Tyler B."/>
            <person name="van West P."/>
            <person name="Dieguez-Uribeondo J."/>
            <person name="Young S.K."/>
            <person name="Zeng Q."/>
            <person name="Gargeya S."/>
            <person name="Fitzgerald M."/>
            <person name="Abouelleil A."/>
            <person name="Alvarado L."/>
            <person name="Chapman S.B."/>
            <person name="Gainer-Dewar J."/>
            <person name="Goldberg J."/>
            <person name="Griggs A."/>
            <person name="Gujja S."/>
            <person name="Hansen M."/>
            <person name="Howarth C."/>
            <person name="Imamovic A."/>
            <person name="Ireland A."/>
            <person name="Larimer J."/>
            <person name="McCowan C."/>
            <person name="Murphy C."/>
            <person name="Pearson M."/>
            <person name="Poon T.W."/>
            <person name="Priest M."/>
            <person name="Roberts A."/>
            <person name="Saif S."/>
            <person name="Shea T."/>
            <person name="Sykes S."/>
            <person name="Wortman J."/>
            <person name="Nusbaum C."/>
            <person name="Birren B."/>
        </authorList>
    </citation>
    <scope>NUCLEOTIDE SEQUENCE [LARGE SCALE GENOMIC DNA]</scope>
    <source>
        <strain evidence="2">APO3</strain>
    </source>
</reference>
<gene>
    <name evidence="2" type="ORF">H257_06801</name>
</gene>
<protein>
    <submittedName>
        <fullName evidence="2">Uncharacterized protein</fullName>
    </submittedName>
</protein>
<dbReference type="VEuPathDB" id="FungiDB:H257_06801"/>
<feature type="region of interest" description="Disordered" evidence="1">
    <location>
        <begin position="142"/>
        <end position="162"/>
    </location>
</feature>
<name>W4GMI3_APHAT</name>
<accession>W4GMI3</accession>
<evidence type="ECO:0000256" key="1">
    <source>
        <dbReference type="SAM" id="MobiDB-lite"/>
    </source>
</evidence>
<dbReference type="EMBL" id="KI913126">
    <property type="protein sequence ID" value="ETV80546.1"/>
    <property type="molecule type" value="Genomic_DNA"/>
</dbReference>
<feature type="compositionally biased region" description="Low complexity" evidence="1">
    <location>
        <begin position="146"/>
        <end position="157"/>
    </location>
</feature>
<organism evidence="2">
    <name type="scientific">Aphanomyces astaci</name>
    <name type="common">Crayfish plague agent</name>
    <dbReference type="NCBI Taxonomy" id="112090"/>
    <lineage>
        <taxon>Eukaryota</taxon>
        <taxon>Sar</taxon>
        <taxon>Stramenopiles</taxon>
        <taxon>Oomycota</taxon>
        <taxon>Saprolegniomycetes</taxon>
        <taxon>Saprolegniales</taxon>
        <taxon>Verrucalvaceae</taxon>
        <taxon>Aphanomyces</taxon>
    </lineage>
</organism>
<proteinExistence type="predicted"/>
<dbReference type="RefSeq" id="XP_009830470.1">
    <property type="nucleotide sequence ID" value="XM_009832168.1"/>
</dbReference>
<evidence type="ECO:0000313" key="2">
    <source>
        <dbReference type="EMBL" id="ETV80546.1"/>
    </source>
</evidence>
<dbReference type="OrthoDB" id="79693at2759"/>
<dbReference type="GeneID" id="20808797"/>
<dbReference type="AlphaFoldDB" id="W4GMI3"/>
<sequence>MDALSPPTTWTCETNSDDMEVQIHDLTSPVAEMRDFGLNSFSATRDAASTDPASPPMVREYATSPGPMVPVDVPRHLKRHSNGATACLEPPPRALQPLLAIWAYPPATPSALVMREVIYRPKPRYLLVLVTLDRLKTSIHARSNGSAASATTATSPPSTDPWTAFAAKRVEATKASQTKDVGTYRPSMADLKPLLAKHSAGTLSFHDTLPIQKHDKREVVGWLHMATGNHTKAINEDICRHGVAAARQPVVGQG</sequence>